<evidence type="ECO:0008006" key="4">
    <source>
        <dbReference type="Google" id="ProtNLM"/>
    </source>
</evidence>
<evidence type="ECO:0000256" key="1">
    <source>
        <dbReference type="SAM" id="SignalP"/>
    </source>
</evidence>
<dbReference type="Proteomes" id="UP000604481">
    <property type="component" value="Unassembled WGS sequence"/>
</dbReference>
<name>A0A8J7FN20_9NEIS</name>
<evidence type="ECO:0000313" key="3">
    <source>
        <dbReference type="Proteomes" id="UP000604481"/>
    </source>
</evidence>
<sequence length="118" mass="12619">MIRLAALGLSLGALLASVSAWACEDLKVRARPGLSVNVDHVRHGDLLTVFLSVQQFGKTPASFAGDAISITDQHGQRYYPLERRGALHGPLAPSAAAQKAELIFDLKGDSLAQTLELR</sequence>
<comment type="caution">
    <text evidence="2">The sequence shown here is derived from an EMBL/GenBank/DDBJ whole genome shotgun (WGS) entry which is preliminary data.</text>
</comment>
<reference evidence="2 3" key="1">
    <citation type="submission" date="2020-10" db="EMBL/GenBank/DDBJ databases">
        <title>The genome sequence of Chitinilyticum litopenaei 4Y14.</title>
        <authorList>
            <person name="Liu Y."/>
        </authorList>
    </citation>
    <scope>NUCLEOTIDE SEQUENCE [LARGE SCALE GENOMIC DNA]</scope>
    <source>
        <strain evidence="2 3">4Y14</strain>
    </source>
</reference>
<protein>
    <recommendedName>
        <fullName evidence="4">DUF2141 domain-containing protein</fullName>
    </recommendedName>
</protein>
<feature type="signal peptide" evidence="1">
    <location>
        <begin position="1"/>
        <end position="22"/>
    </location>
</feature>
<proteinExistence type="predicted"/>
<gene>
    <name evidence="2" type="ORF">INR99_07445</name>
</gene>
<keyword evidence="3" id="KW-1185">Reference proteome</keyword>
<dbReference type="RefSeq" id="WP_194115693.1">
    <property type="nucleotide sequence ID" value="NZ_JADFUA010000003.1"/>
</dbReference>
<keyword evidence="1" id="KW-0732">Signal</keyword>
<dbReference type="EMBL" id="JADFUA010000003">
    <property type="protein sequence ID" value="MBE9609179.1"/>
    <property type="molecule type" value="Genomic_DNA"/>
</dbReference>
<accession>A0A8J7FN20</accession>
<feature type="chain" id="PRO_5035146608" description="DUF2141 domain-containing protein" evidence="1">
    <location>
        <begin position="23"/>
        <end position="118"/>
    </location>
</feature>
<evidence type="ECO:0000313" key="2">
    <source>
        <dbReference type="EMBL" id="MBE9609179.1"/>
    </source>
</evidence>
<organism evidence="2 3">
    <name type="scientific">Chitinilyticum piscinae</name>
    <dbReference type="NCBI Taxonomy" id="2866724"/>
    <lineage>
        <taxon>Bacteria</taxon>
        <taxon>Pseudomonadati</taxon>
        <taxon>Pseudomonadota</taxon>
        <taxon>Betaproteobacteria</taxon>
        <taxon>Neisseriales</taxon>
        <taxon>Chitinibacteraceae</taxon>
        <taxon>Chitinilyticum</taxon>
    </lineage>
</organism>
<dbReference type="AlphaFoldDB" id="A0A8J7FN20"/>